<evidence type="ECO:0000256" key="7">
    <source>
        <dbReference type="ARBA" id="ARBA00023136"/>
    </source>
</evidence>
<comment type="similarity">
    <text evidence="2">Belongs to the major facilitator superfamily. EmrB family.</text>
</comment>
<dbReference type="GO" id="GO:0005886">
    <property type="term" value="C:plasma membrane"/>
    <property type="evidence" value="ECO:0007669"/>
    <property type="project" value="UniProtKB-SubCell"/>
</dbReference>
<feature type="transmembrane region" description="Helical" evidence="8">
    <location>
        <begin position="59"/>
        <end position="75"/>
    </location>
</feature>
<evidence type="ECO:0000259" key="9">
    <source>
        <dbReference type="PROSITE" id="PS50850"/>
    </source>
</evidence>
<dbReference type="AlphaFoldDB" id="A0A5J4JM89"/>
<feature type="transmembrane region" description="Helical" evidence="8">
    <location>
        <begin position="411"/>
        <end position="430"/>
    </location>
</feature>
<keyword evidence="5 8" id="KW-0812">Transmembrane</keyword>
<feature type="transmembrane region" description="Helical" evidence="8">
    <location>
        <begin position="276"/>
        <end position="298"/>
    </location>
</feature>
<dbReference type="GO" id="GO:0022857">
    <property type="term" value="F:transmembrane transporter activity"/>
    <property type="evidence" value="ECO:0007669"/>
    <property type="project" value="InterPro"/>
</dbReference>
<dbReference type="PRINTS" id="PR01036">
    <property type="entry name" value="TCRTETB"/>
</dbReference>
<keyword evidence="7 8" id="KW-0472">Membrane</keyword>
<keyword evidence="4" id="KW-1003">Cell membrane</keyword>
<comment type="subcellular location">
    <subcellularLocation>
        <location evidence="1">Cell membrane</location>
        <topology evidence="1">Multi-pass membrane protein</topology>
    </subcellularLocation>
</comment>
<feature type="transmembrane region" description="Helical" evidence="8">
    <location>
        <begin position="175"/>
        <end position="195"/>
    </location>
</feature>
<keyword evidence="11" id="KW-1185">Reference proteome</keyword>
<protein>
    <submittedName>
        <fullName evidence="10">MFS transporter</fullName>
    </submittedName>
</protein>
<reference evidence="10 11" key="1">
    <citation type="submission" date="2019-09" db="EMBL/GenBank/DDBJ databases">
        <title>Draft genome sequence of Bacillus sp. JC-7.</title>
        <authorList>
            <person name="Tanaka N."/>
            <person name="Shiwa Y."/>
            <person name="Fujita N."/>
            <person name="Tanasupawat S."/>
        </authorList>
    </citation>
    <scope>NUCLEOTIDE SEQUENCE [LARGE SCALE GENOMIC DNA]</scope>
    <source>
        <strain evidence="10 11">JC-7</strain>
    </source>
</reference>
<dbReference type="InterPro" id="IPR011701">
    <property type="entry name" value="MFS"/>
</dbReference>
<dbReference type="InterPro" id="IPR036259">
    <property type="entry name" value="MFS_trans_sf"/>
</dbReference>
<feature type="transmembrane region" description="Helical" evidence="8">
    <location>
        <begin position="339"/>
        <end position="357"/>
    </location>
</feature>
<evidence type="ECO:0000256" key="5">
    <source>
        <dbReference type="ARBA" id="ARBA00022692"/>
    </source>
</evidence>
<dbReference type="Proteomes" id="UP000391919">
    <property type="component" value="Unassembled WGS sequence"/>
</dbReference>
<dbReference type="Pfam" id="PF07690">
    <property type="entry name" value="MFS_1"/>
    <property type="match status" value="1"/>
</dbReference>
<keyword evidence="3" id="KW-0813">Transport</keyword>
<feature type="transmembrane region" description="Helical" evidence="8">
    <location>
        <begin position="87"/>
        <end position="109"/>
    </location>
</feature>
<evidence type="ECO:0000256" key="3">
    <source>
        <dbReference type="ARBA" id="ARBA00022448"/>
    </source>
</evidence>
<evidence type="ECO:0000256" key="4">
    <source>
        <dbReference type="ARBA" id="ARBA00022475"/>
    </source>
</evidence>
<dbReference type="PANTHER" id="PTHR42718:SF9">
    <property type="entry name" value="MAJOR FACILITATOR SUPERFAMILY MULTIDRUG TRANSPORTER MFSC"/>
    <property type="match status" value="1"/>
</dbReference>
<evidence type="ECO:0000256" key="1">
    <source>
        <dbReference type="ARBA" id="ARBA00004651"/>
    </source>
</evidence>
<name>A0A5J4JM89_9BACI</name>
<feature type="transmembrane region" description="Helical" evidence="8">
    <location>
        <begin position="145"/>
        <end position="169"/>
    </location>
</feature>
<evidence type="ECO:0000313" key="11">
    <source>
        <dbReference type="Proteomes" id="UP000391919"/>
    </source>
</evidence>
<feature type="transmembrane region" description="Helical" evidence="8">
    <location>
        <begin position="363"/>
        <end position="381"/>
    </location>
</feature>
<gene>
    <name evidence="10" type="ORF">BpJC7_14170</name>
</gene>
<dbReference type="SUPFAM" id="SSF103473">
    <property type="entry name" value="MFS general substrate transporter"/>
    <property type="match status" value="2"/>
</dbReference>
<accession>A0A5J4JM89</accession>
<sequence>MPSSVKTYQDDPAVQSKRWVILIVLNLFTFMSTLDGSIVNIALPSISKNLHLAIAESEWVVTGYMLTICALILFFGKLGDMFGKIKLFKLGCVIFIAGSLLCGLSQSLFSLVASRVVQAVGASMTMSTNQGIITEIFPATERGRALGLIGTFVSLGSIAGPSIGGFIVSGLGWPYIFWVNVPIGLIAIILGWLFLPRDLIKTRAKLDIPGSLLFAASIVFIFAGLLLSQQTGFRDPRIIAALIGGVILFSIFLFVESRKKDPMMQLELFKNPLFSLSIFCGFLVFASNFCFNIVSPFYTQDILHLTPSESGLVLMLFPITMVVVAPLSGALSDKIGSELLTFIGLLLMVAAQIGLASLHQGSAVALVCMLTAMLGISSGLFQSPNNSLVMSTVKRTQLGIAGSINALVRNVGMVVGISIATSTLFGVMSHEAGRRVTALILNRPDIFIDGMHVVFIGSAGICLLGAVLTGWRLFQARKRKGQTRQTV</sequence>
<evidence type="ECO:0000313" key="10">
    <source>
        <dbReference type="EMBL" id="GER70114.1"/>
    </source>
</evidence>
<dbReference type="NCBIfam" id="TIGR00711">
    <property type="entry name" value="efflux_EmrB"/>
    <property type="match status" value="1"/>
</dbReference>
<comment type="caution">
    <text evidence="10">The sequence shown here is derived from an EMBL/GenBank/DDBJ whole genome shotgun (WGS) entry which is preliminary data.</text>
</comment>
<dbReference type="EMBL" id="BKZQ01000015">
    <property type="protein sequence ID" value="GER70114.1"/>
    <property type="molecule type" value="Genomic_DNA"/>
</dbReference>
<dbReference type="InterPro" id="IPR020846">
    <property type="entry name" value="MFS_dom"/>
</dbReference>
<dbReference type="CDD" id="cd17321">
    <property type="entry name" value="MFS_MMR_MDR_like"/>
    <property type="match status" value="1"/>
</dbReference>
<evidence type="ECO:0000256" key="8">
    <source>
        <dbReference type="SAM" id="Phobius"/>
    </source>
</evidence>
<feature type="transmembrane region" description="Helical" evidence="8">
    <location>
        <begin position="207"/>
        <end position="226"/>
    </location>
</feature>
<feature type="domain" description="Major facilitator superfamily (MFS) profile" evidence="9">
    <location>
        <begin position="21"/>
        <end position="477"/>
    </location>
</feature>
<dbReference type="PROSITE" id="PS50850">
    <property type="entry name" value="MFS"/>
    <property type="match status" value="1"/>
</dbReference>
<evidence type="ECO:0000256" key="2">
    <source>
        <dbReference type="ARBA" id="ARBA00008537"/>
    </source>
</evidence>
<dbReference type="PANTHER" id="PTHR42718">
    <property type="entry name" value="MAJOR FACILITATOR SUPERFAMILY MULTIDRUG TRANSPORTER MFSC"/>
    <property type="match status" value="1"/>
</dbReference>
<feature type="transmembrane region" description="Helical" evidence="8">
    <location>
        <begin position="20"/>
        <end position="39"/>
    </location>
</feature>
<dbReference type="InterPro" id="IPR004638">
    <property type="entry name" value="EmrB-like"/>
</dbReference>
<proteinExistence type="inferred from homology"/>
<evidence type="ECO:0000256" key="6">
    <source>
        <dbReference type="ARBA" id="ARBA00022989"/>
    </source>
</evidence>
<feature type="transmembrane region" description="Helical" evidence="8">
    <location>
        <begin position="238"/>
        <end position="255"/>
    </location>
</feature>
<dbReference type="Gene3D" id="1.20.1250.20">
    <property type="entry name" value="MFS general substrate transporter like domains"/>
    <property type="match status" value="1"/>
</dbReference>
<keyword evidence="6 8" id="KW-1133">Transmembrane helix</keyword>
<feature type="transmembrane region" description="Helical" evidence="8">
    <location>
        <begin position="115"/>
        <end position="133"/>
    </location>
</feature>
<dbReference type="Gene3D" id="1.20.1720.10">
    <property type="entry name" value="Multidrug resistance protein D"/>
    <property type="match status" value="1"/>
</dbReference>
<dbReference type="RefSeq" id="WP_151681087.1">
    <property type="nucleotide sequence ID" value="NZ_BKZQ01000015.1"/>
</dbReference>
<feature type="transmembrane region" description="Helical" evidence="8">
    <location>
        <begin position="450"/>
        <end position="474"/>
    </location>
</feature>
<feature type="transmembrane region" description="Helical" evidence="8">
    <location>
        <begin position="310"/>
        <end position="327"/>
    </location>
</feature>
<organism evidence="10 11">
    <name type="scientific">Weizmannia acidilactici</name>
    <dbReference type="NCBI Taxonomy" id="2607726"/>
    <lineage>
        <taxon>Bacteria</taxon>
        <taxon>Bacillati</taxon>
        <taxon>Bacillota</taxon>
        <taxon>Bacilli</taxon>
        <taxon>Bacillales</taxon>
        <taxon>Bacillaceae</taxon>
        <taxon>Heyndrickxia</taxon>
    </lineage>
</organism>
<dbReference type="FunFam" id="1.20.1720.10:FF:000021">
    <property type="entry name" value="Drug resistance transporter, EmrB/QacA subfamily"/>
    <property type="match status" value="1"/>
</dbReference>